<gene>
    <name evidence="2" type="ORF">ACFSBW_07930</name>
</gene>
<proteinExistence type="predicted"/>
<evidence type="ECO:0000256" key="1">
    <source>
        <dbReference type="SAM" id="Phobius"/>
    </source>
</evidence>
<protein>
    <submittedName>
        <fullName evidence="2">Uncharacterized protein</fullName>
    </submittedName>
</protein>
<dbReference type="EMBL" id="JBHUDM010000002">
    <property type="protein sequence ID" value="MFD1641801.1"/>
    <property type="molecule type" value="Genomic_DNA"/>
</dbReference>
<feature type="transmembrane region" description="Helical" evidence="1">
    <location>
        <begin position="12"/>
        <end position="29"/>
    </location>
</feature>
<comment type="caution">
    <text evidence="2">The sequence shown here is derived from an EMBL/GenBank/DDBJ whole genome shotgun (WGS) entry which is preliminary data.</text>
</comment>
<organism evidence="2 3">
    <name type="scientific">Halohasta litorea</name>
    <dbReference type="NCBI Taxonomy" id="869891"/>
    <lineage>
        <taxon>Archaea</taxon>
        <taxon>Methanobacteriati</taxon>
        <taxon>Methanobacteriota</taxon>
        <taxon>Stenosarchaea group</taxon>
        <taxon>Halobacteria</taxon>
        <taxon>Halobacteriales</taxon>
        <taxon>Haloferacaceae</taxon>
        <taxon>Halohasta</taxon>
    </lineage>
</organism>
<dbReference type="AlphaFoldDB" id="A0ABD6D751"/>
<keyword evidence="1" id="KW-0472">Membrane</keyword>
<sequence length="219" mass="25047">MSVAVDSTAVSFISTLFATLIGVYIAFGLDRRAKKEDGTKTNLNSLLALRNELELNQDIAIGNYKTLSEQGDSDVDVDHYSVDLYTVDSWNAAVQSNVLSKIDPDLHKSIHRHYSQIMSTNEQIRRLRMEPLHQRLEEDSDDGPIALDVWTIRVSYWDEQEERVMECGLGDLIRNRSNRIKIKSTSLEDRLDDEIDELESSITNKANSNSTNRYKDYRS</sequence>
<evidence type="ECO:0000313" key="3">
    <source>
        <dbReference type="Proteomes" id="UP001597052"/>
    </source>
</evidence>
<keyword evidence="1" id="KW-0812">Transmembrane</keyword>
<accession>A0ABD6D751</accession>
<keyword evidence="3" id="KW-1185">Reference proteome</keyword>
<evidence type="ECO:0000313" key="2">
    <source>
        <dbReference type="EMBL" id="MFD1641801.1"/>
    </source>
</evidence>
<reference evidence="2 3" key="1">
    <citation type="journal article" date="2019" name="Int. J. Syst. Evol. Microbiol.">
        <title>The Global Catalogue of Microorganisms (GCM) 10K type strain sequencing project: providing services to taxonomists for standard genome sequencing and annotation.</title>
        <authorList>
            <consortium name="The Broad Institute Genomics Platform"/>
            <consortium name="The Broad Institute Genome Sequencing Center for Infectious Disease"/>
            <person name="Wu L."/>
            <person name="Ma J."/>
        </authorList>
    </citation>
    <scope>NUCLEOTIDE SEQUENCE [LARGE SCALE GENOMIC DNA]</scope>
    <source>
        <strain evidence="2 3">CGMCC 1.10593</strain>
    </source>
</reference>
<dbReference type="RefSeq" id="WP_256395818.1">
    <property type="nucleotide sequence ID" value="NZ_JANHDJ010000002.1"/>
</dbReference>
<keyword evidence="1" id="KW-1133">Transmembrane helix</keyword>
<name>A0ABD6D751_9EURY</name>
<dbReference type="Proteomes" id="UP001597052">
    <property type="component" value="Unassembled WGS sequence"/>
</dbReference>